<keyword evidence="8" id="KW-1185">Reference proteome</keyword>
<evidence type="ECO:0000256" key="2">
    <source>
        <dbReference type="ARBA" id="ARBA00006020"/>
    </source>
</evidence>
<keyword evidence="5 6" id="KW-0143">Chaperone</keyword>
<gene>
    <name evidence="7" type="primary">Cni-F25H9.7</name>
    <name evidence="7" type="synonym">Cnig_chr_V.g18540</name>
    <name evidence="7" type="ORF">B9Z55_018540</name>
</gene>
<dbReference type="GO" id="GO:0034553">
    <property type="term" value="P:mitochondrial respiratory chain complex II assembly"/>
    <property type="evidence" value="ECO:0007669"/>
    <property type="project" value="UniProtKB-UniRule"/>
</dbReference>
<evidence type="ECO:0000313" key="7">
    <source>
        <dbReference type="EMBL" id="PIC25716.1"/>
    </source>
</evidence>
<dbReference type="GO" id="GO:0005759">
    <property type="term" value="C:mitochondrial matrix"/>
    <property type="evidence" value="ECO:0007669"/>
    <property type="project" value="UniProtKB-SubCell"/>
</dbReference>
<organism evidence="7 8">
    <name type="scientific">Caenorhabditis nigoni</name>
    <dbReference type="NCBI Taxonomy" id="1611254"/>
    <lineage>
        <taxon>Eukaryota</taxon>
        <taxon>Metazoa</taxon>
        <taxon>Ecdysozoa</taxon>
        <taxon>Nematoda</taxon>
        <taxon>Chromadorea</taxon>
        <taxon>Rhabditida</taxon>
        <taxon>Rhabditina</taxon>
        <taxon>Rhabditomorpha</taxon>
        <taxon>Rhabditoidea</taxon>
        <taxon>Rhabditidae</taxon>
        <taxon>Peloderinae</taxon>
        <taxon>Caenorhabditis</taxon>
    </lineage>
</organism>
<keyword evidence="4 6" id="KW-0496">Mitochondrion</keyword>
<dbReference type="GO" id="GO:0005758">
    <property type="term" value="C:mitochondrial intermembrane space"/>
    <property type="evidence" value="ECO:0007669"/>
    <property type="project" value="TreeGrafter"/>
</dbReference>
<comment type="subcellular location">
    <subcellularLocation>
        <location evidence="1 6">Mitochondrion matrix</location>
    </subcellularLocation>
</comment>
<dbReference type="Proteomes" id="UP000230233">
    <property type="component" value="Chromosome V"/>
</dbReference>
<sequence>MKAAQTAARAINPERFPLYLYKSILRLHYGLPAPARLMGDTYVKDEFKRHINAKPEFVKPFITEWTNYCMMLSKQLSSAGIRKGNIGKDLDSDKMEQLSNEHIQQLVELRVEADKHMGRDDFFQNLQNITENREKPV</sequence>
<comment type="subunit">
    <text evidence="6">Interacts with the iron-sulfur protein subunit within the SDH catalytic dimer.</text>
</comment>
<comment type="caution">
    <text evidence="7">The sequence shown here is derived from an EMBL/GenBank/DDBJ whole genome shotgun (WGS) entry which is preliminary data.</text>
</comment>
<name>A0A2G5TFB0_9PELO</name>
<dbReference type="AlphaFoldDB" id="A0A2G5TFB0"/>
<dbReference type="CDD" id="cd20270">
    <property type="entry name" value="Complex1_LYR_SDHAF3_LYRM10"/>
    <property type="match status" value="1"/>
</dbReference>
<evidence type="ECO:0000256" key="5">
    <source>
        <dbReference type="ARBA" id="ARBA00023186"/>
    </source>
</evidence>
<proteinExistence type="inferred from homology"/>
<accession>A0A2G5TFB0</accession>
<evidence type="ECO:0000256" key="6">
    <source>
        <dbReference type="RuleBase" id="RU368039"/>
    </source>
</evidence>
<keyword evidence="3" id="KW-0809">Transit peptide</keyword>
<dbReference type="GO" id="GO:0006105">
    <property type="term" value="P:succinate metabolic process"/>
    <property type="evidence" value="ECO:0007669"/>
    <property type="project" value="TreeGrafter"/>
</dbReference>
<evidence type="ECO:0000256" key="3">
    <source>
        <dbReference type="ARBA" id="ARBA00022946"/>
    </source>
</evidence>
<evidence type="ECO:0000256" key="4">
    <source>
        <dbReference type="ARBA" id="ARBA00023128"/>
    </source>
</evidence>
<comment type="similarity">
    <text evidence="2 6">Belongs to the complex I LYR family. SDHAF3 subfamily.</text>
</comment>
<dbReference type="PANTHER" id="PTHR13137:SF6">
    <property type="entry name" value="SUCCINATE DEHYDROGENASE ASSEMBLY FACTOR 3, MITOCHONDRIAL"/>
    <property type="match status" value="1"/>
</dbReference>
<dbReference type="EMBL" id="PDUG01000005">
    <property type="protein sequence ID" value="PIC25716.1"/>
    <property type="molecule type" value="Genomic_DNA"/>
</dbReference>
<dbReference type="Pfam" id="PF13233">
    <property type="entry name" value="Complex1_LYR_2"/>
    <property type="match status" value="1"/>
</dbReference>
<protein>
    <recommendedName>
        <fullName evidence="6">Succinate dehydrogenase assembly factor 3</fullName>
        <shortName evidence="6">SDH assembly factor 3</shortName>
        <shortName evidence="6">SDHAF3</shortName>
    </recommendedName>
</protein>
<reference evidence="8" key="1">
    <citation type="submission" date="2017-10" db="EMBL/GenBank/DDBJ databases">
        <title>Rapid genome shrinkage in a self-fertile nematode reveals novel sperm competition proteins.</title>
        <authorList>
            <person name="Yin D."/>
            <person name="Schwarz E.M."/>
            <person name="Thomas C.G."/>
            <person name="Felde R.L."/>
            <person name="Korf I.F."/>
            <person name="Cutter A.D."/>
            <person name="Schartner C.M."/>
            <person name="Ralston E.J."/>
            <person name="Meyer B.J."/>
            <person name="Haag E.S."/>
        </authorList>
    </citation>
    <scope>NUCLEOTIDE SEQUENCE [LARGE SCALE GENOMIC DNA]</scope>
    <source>
        <strain evidence="8">JU1422</strain>
    </source>
</reference>
<evidence type="ECO:0000313" key="8">
    <source>
        <dbReference type="Proteomes" id="UP000230233"/>
    </source>
</evidence>
<evidence type="ECO:0000256" key="1">
    <source>
        <dbReference type="ARBA" id="ARBA00004305"/>
    </source>
</evidence>
<dbReference type="PANTHER" id="PTHR13137">
    <property type="entry name" value="DC11 ACN9 HOMOLOG"/>
    <property type="match status" value="1"/>
</dbReference>
<comment type="function">
    <text evidence="6">Plays an essential role in the assembly of succinate dehydrogenase (SDH), an enzyme complex (also referred to as respiratory complex II) that is a component of both the tricarboxylic acid (TCA) cycle and the mitochondrial electron transport chain, and which couples the oxidation of succinate to fumarate with the reduction of ubiquinone (coenzyme Q) to ubiquinol. Promotes maturation of the iron-sulfur protein subunit of the SDH catalytic dimer, protecting it from the deleterious effects of oxidants. May act together with SDHAF1.</text>
</comment>
<dbReference type="OrthoDB" id="278329at2759"/>
<dbReference type="STRING" id="1611254.A0A2G5TFB0"/>
<dbReference type="InterPro" id="IPR008381">
    <property type="entry name" value="SDHAF3/Sdh7"/>
</dbReference>